<dbReference type="GO" id="GO:0003995">
    <property type="term" value="F:acyl-CoA dehydrogenase activity"/>
    <property type="evidence" value="ECO:0007669"/>
    <property type="project" value="TreeGrafter"/>
</dbReference>
<dbReference type="InterPro" id="IPR036250">
    <property type="entry name" value="AcylCo_DH-like_C"/>
</dbReference>
<feature type="domain" description="Acyl-CoA dehydrogenase/oxidase N-terminal" evidence="10">
    <location>
        <begin position="17"/>
        <end position="124"/>
    </location>
</feature>
<name>A0A930UYX3_9ACTN</name>
<proteinExistence type="inferred from homology"/>
<reference evidence="11" key="1">
    <citation type="submission" date="2020-11" db="EMBL/GenBank/DDBJ databases">
        <title>Nocardioides sp. CBS4Y-1, whole genome shotgun sequence.</title>
        <authorList>
            <person name="Tuo L."/>
        </authorList>
    </citation>
    <scope>NUCLEOTIDE SEQUENCE</scope>
    <source>
        <strain evidence="11">CBS4Y-1</strain>
    </source>
</reference>
<dbReference type="Pfam" id="PF00441">
    <property type="entry name" value="Acyl-CoA_dh_1"/>
    <property type="match status" value="1"/>
</dbReference>
<keyword evidence="4 7" id="KW-0285">Flavoprotein</keyword>
<keyword evidence="6 7" id="KW-0560">Oxidoreductase</keyword>
<feature type="domain" description="Acyl-CoA dehydrogenase/oxidase C-terminal" evidence="8">
    <location>
        <begin position="245"/>
        <end position="393"/>
    </location>
</feature>
<evidence type="ECO:0000256" key="5">
    <source>
        <dbReference type="ARBA" id="ARBA00022827"/>
    </source>
</evidence>
<dbReference type="PANTHER" id="PTHR48083:SF13">
    <property type="entry name" value="ACYL-COA DEHYDROGENASE FAMILY MEMBER 11"/>
    <property type="match status" value="1"/>
</dbReference>
<dbReference type="InterPro" id="IPR009075">
    <property type="entry name" value="AcylCo_DH/oxidase_C"/>
</dbReference>
<evidence type="ECO:0000256" key="2">
    <source>
        <dbReference type="ARBA" id="ARBA00009347"/>
    </source>
</evidence>
<dbReference type="Proteomes" id="UP000656804">
    <property type="component" value="Unassembled WGS sequence"/>
</dbReference>
<dbReference type="RefSeq" id="WP_194501977.1">
    <property type="nucleotide sequence ID" value="NZ_JADIVZ010000001.1"/>
</dbReference>
<dbReference type="GO" id="GO:0050660">
    <property type="term" value="F:flavin adenine dinucleotide binding"/>
    <property type="evidence" value="ECO:0007669"/>
    <property type="project" value="InterPro"/>
</dbReference>
<protein>
    <submittedName>
        <fullName evidence="11">Acyl-CoA dehydrogenase family protein</fullName>
    </submittedName>
</protein>
<gene>
    <name evidence="11" type="ORF">ISG29_03810</name>
</gene>
<evidence type="ECO:0000259" key="9">
    <source>
        <dbReference type="Pfam" id="PF02770"/>
    </source>
</evidence>
<feature type="domain" description="Acyl-CoA oxidase/dehydrogenase middle" evidence="9">
    <location>
        <begin position="128"/>
        <end position="205"/>
    </location>
</feature>
<dbReference type="InterPro" id="IPR009100">
    <property type="entry name" value="AcylCoA_DH/oxidase_NM_dom_sf"/>
</dbReference>
<comment type="subunit">
    <text evidence="3">Homodimer.</text>
</comment>
<dbReference type="Gene3D" id="1.10.540.10">
    <property type="entry name" value="Acyl-CoA dehydrogenase/oxidase, N-terminal domain"/>
    <property type="match status" value="1"/>
</dbReference>
<keyword evidence="5 7" id="KW-0274">FAD</keyword>
<comment type="caution">
    <text evidence="11">The sequence shown here is derived from an EMBL/GenBank/DDBJ whole genome shotgun (WGS) entry which is preliminary data.</text>
</comment>
<evidence type="ECO:0000256" key="6">
    <source>
        <dbReference type="ARBA" id="ARBA00023002"/>
    </source>
</evidence>
<dbReference type="InterPro" id="IPR013786">
    <property type="entry name" value="AcylCoA_DH/ox_N"/>
</dbReference>
<comment type="similarity">
    <text evidence="2 7">Belongs to the acyl-CoA dehydrogenase family.</text>
</comment>
<dbReference type="InterPro" id="IPR046373">
    <property type="entry name" value="Acyl-CoA_Oxase/DH_mid-dom_sf"/>
</dbReference>
<organism evidence="11 12">
    <name type="scientific">Nocardioides acrostichi</name>
    <dbReference type="NCBI Taxonomy" id="2784339"/>
    <lineage>
        <taxon>Bacteria</taxon>
        <taxon>Bacillati</taxon>
        <taxon>Actinomycetota</taxon>
        <taxon>Actinomycetes</taxon>
        <taxon>Propionibacteriales</taxon>
        <taxon>Nocardioidaceae</taxon>
        <taxon>Nocardioides</taxon>
    </lineage>
</organism>
<dbReference type="Pfam" id="PF02770">
    <property type="entry name" value="Acyl-CoA_dh_M"/>
    <property type="match status" value="1"/>
</dbReference>
<evidence type="ECO:0000256" key="7">
    <source>
        <dbReference type="RuleBase" id="RU362125"/>
    </source>
</evidence>
<evidence type="ECO:0000259" key="10">
    <source>
        <dbReference type="Pfam" id="PF02771"/>
    </source>
</evidence>
<dbReference type="AlphaFoldDB" id="A0A930UYX3"/>
<sequence>MTWDFSTDPAFESKLQWMREFVREEIYPLETLPLTWHSFRRMIEPLKEQVKAQGLWAAHLGPELGGQGYGQVKLGLMHEILGGSELAPPAFGNQAPDSGNSELVALAGTEEQKQRWLTPLLAGDIYSAISMTESGTGSDPRQFTTRAVRDGSDWILHGTKFMVGNANRSDVHFVMARTDLDPEANPYSAMSMFIVPTDLPGVSSRFLGTMSDPEARGVVHTHGEVTYADVRLPAESLLGAEGAAFTLAQQRLGPGRIHHCMRWLGVCRRAFDAMCERAVSKSLRGGLLSEKQTIQNWVADSAAAMEAARLLTLKTAWKVDTEGVAAARTEIAMIKYFGATVMHDVLDRAIQIHGALGFSTDLPLEEMYRWSRAARIYDGPDEVHRMVVARNVLRGYTPRPVPTEHVPTRRVKAMERFASRLAELPPDAGR</sequence>
<dbReference type="GO" id="GO:0005737">
    <property type="term" value="C:cytoplasm"/>
    <property type="evidence" value="ECO:0007669"/>
    <property type="project" value="TreeGrafter"/>
</dbReference>
<accession>A0A930UYX3</accession>
<evidence type="ECO:0000256" key="1">
    <source>
        <dbReference type="ARBA" id="ARBA00001974"/>
    </source>
</evidence>
<dbReference type="Pfam" id="PF02771">
    <property type="entry name" value="Acyl-CoA_dh_N"/>
    <property type="match status" value="1"/>
</dbReference>
<evidence type="ECO:0000313" key="11">
    <source>
        <dbReference type="EMBL" id="MBF4160801.1"/>
    </source>
</evidence>
<evidence type="ECO:0000256" key="4">
    <source>
        <dbReference type="ARBA" id="ARBA00022630"/>
    </source>
</evidence>
<evidence type="ECO:0000259" key="8">
    <source>
        <dbReference type="Pfam" id="PF00441"/>
    </source>
</evidence>
<dbReference type="InterPro" id="IPR050741">
    <property type="entry name" value="Acyl-CoA_dehydrogenase"/>
</dbReference>
<evidence type="ECO:0000256" key="3">
    <source>
        <dbReference type="ARBA" id="ARBA00011738"/>
    </source>
</evidence>
<evidence type="ECO:0000313" key="12">
    <source>
        <dbReference type="Proteomes" id="UP000656804"/>
    </source>
</evidence>
<dbReference type="InterPro" id="IPR006091">
    <property type="entry name" value="Acyl-CoA_Oxase/DH_mid-dom"/>
</dbReference>
<dbReference type="InterPro" id="IPR037069">
    <property type="entry name" value="AcylCoA_DH/ox_N_sf"/>
</dbReference>
<dbReference type="GO" id="GO:0033539">
    <property type="term" value="P:fatty acid beta-oxidation using acyl-CoA dehydrogenase"/>
    <property type="evidence" value="ECO:0007669"/>
    <property type="project" value="TreeGrafter"/>
</dbReference>
<keyword evidence="12" id="KW-1185">Reference proteome</keyword>
<comment type="cofactor">
    <cofactor evidence="1 7">
        <name>FAD</name>
        <dbReference type="ChEBI" id="CHEBI:57692"/>
    </cofactor>
</comment>
<dbReference type="PANTHER" id="PTHR48083">
    <property type="entry name" value="MEDIUM-CHAIN SPECIFIC ACYL-COA DEHYDROGENASE, MITOCHONDRIAL-RELATED"/>
    <property type="match status" value="1"/>
</dbReference>
<dbReference type="SUPFAM" id="SSF56645">
    <property type="entry name" value="Acyl-CoA dehydrogenase NM domain-like"/>
    <property type="match status" value="1"/>
</dbReference>
<dbReference type="EMBL" id="JADIVZ010000001">
    <property type="protein sequence ID" value="MBF4160801.1"/>
    <property type="molecule type" value="Genomic_DNA"/>
</dbReference>
<dbReference type="Gene3D" id="2.40.110.10">
    <property type="entry name" value="Butyryl-CoA Dehydrogenase, subunit A, domain 2"/>
    <property type="match status" value="1"/>
</dbReference>
<dbReference type="Gene3D" id="1.20.140.10">
    <property type="entry name" value="Butyryl-CoA Dehydrogenase, subunit A, domain 3"/>
    <property type="match status" value="1"/>
</dbReference>
<dbReference type="SUPFAM" id="SSF47203">
    <property type="entry name" value="Acyl-CoA dehydrogenase C-terminal domain-like"/>
    <property type="match status" value="1"/>
</dbReference>